<evidence type="ECO:0000259" key="3">
    <source>
        <dbReference type="Pfam" id="PF00465"/>
    </source>
</evidence>
<accession>A0A086Z1L7</accession>
<dbReference type="EMBL" id="JGYK01000001">
    <property type="protein sequence ID" value="KFI40417.1"/>
    <property type="molecule type" value="Genomic_DNA"/>
</dbReference>
<dbReference type="PANTHER" id="PTHR11496:SF102">
    <property type="entry name" value="ALCOHOL DEHYDROGENASE 4"/>
    <property type="match status" value="1"/>
</dbReference>
<keyword evidence="6" id="KW-1185">Reference proteome</keyword>
<dbReference type="AlphaFoldDB" id="A0A086Z1L7"/>
<dbReference type="Pfam" id="PF00465">
    <property type="entry name" value="Fe-ADH"/>
    <property type="match status" value="1"/>
</dbReference>
<feature type="domain" description="Alcohol dehydrogenase iron-type/glycerol dehydrogenase GldA" evidence="3">
    <location>
        <begin position="9"/>
        <end position="60"/>
    </location>
</feature>
<dbReference type="EC" id="1.1.1.244" evidence="5"/>
<dbReference type="InterPro" id="IPR001670">
    <property type="entry name" value="ADH_Fe/GldA"/>
</dbReference>
<dbReference type="eggNOG" id="COG1454">
    <property type="taxonomic scope" value="Bacteria"/>
</dbReference>
<evidence type="ECO:0000313" key="5">
    <source>
        <dbReference type="EMBL" id="KFI40417.1"/>
    </source>
</evidence>
<dbReference type="GO" id="GO:0046872">
    <property type="term" value="F:metal ion binding"/>
    <property type="evidence" value="ECO:0007669"/>
    <property type="project" value="InterPro"/>
</dbReference>
<sequence>MEYTDPAKPIKPCAGMISIPTTAGTGSEMSNALVVTDEASSRKMTVLADPAVSEYAILDPDLTLTLPADMTIACGLDAFGHAAEGYLSRLSSPVTDAVCEKVMFLLYNYLPRAVRDGSDREARERVMVAANLAGWMLNNTGTIVGHSIAHVLGSQYHIVHGDAVAYALPSVMEFVGPVRANKVREIGQILGAAYPQGAPEEQTTVIACRSFKDFRDRMLGMRLFESYGLSREELLTNAQAVAQEKFAGNTPRTVDLEAADSLLRTFGGR</sequence>
<dbReference type="GO" id="GO:0050093">
    <property type="term" value="F:methanol dehydrogenase (NAD+) activity"/>
    <property type="evidence" value="ECO:0007669"/>
    <property type="project" value="UniProtKB-EC"/>
</dbReference>
<dbReference type="RefSeq" id="WP_269078540.1">
    <property type="nucleotide sequence ID" value="NZ_CP011786.1"/>
</dbReference>
<dbReference type="InterPro" id="IPR039697">
    <property type="entry name" value="Alcohol_dehydrogenase_Fe"/>
</dbReference>
<evidence type="ECO:0000256" key="2">
    <source>
        <dbReference type="ARBA" id="ARBA00023002"/>
    </source>
</evidence>
<organism evidence="5 6">
    <name type="scientific">Bifidobacterium actinocoloniiforme DSM 22766</name>
    <dbReference type="NCBI Taxonomy" id="1437605"/>
    <lineage>
        <taxon>Bacteria</taxon>
        <taxon>Bacillati</taxon>
        <taxon>Actinomycetota</taxon>
        <taxon>Actinomycetes</taxon>
        <taxon>Bifidobacteriales</taxon>
        <taxon>Bifidobacteriaceae</taxon>
        <taxon>Bifidobacterium</taxon>
    </lineage>
</organism>
<reference evidence="5 6" key="1">
    <citation type="submission" date="2014-03" db="EMBL/GenBank/DDBJ databases">
        <title>Genomics of Bifidobacteria.</title>
        <authorList>
            <person name="Ventura M."/>
            <person name="Milani C."/>
            <person name="Lugli G.A."/>
        </authorList>
    </citation>
    <scope>NUCLEOTIDE SEQUENCE [LARGE SCALE GENOMIC DNA]</scope>
    <source>
        <strain evidence="5 6">DSM 22766</strain>
    </source>
</reference>
<evidence type="ECO:0000313" key="6">
    <source>
        <dbReference type="Proteomes" id="UP000029015"/>
    </source>
</evidence>
<dbReference type="SUPFAM" id="SSF56796">
    <property type="entry name" value="Dehydroquinate synthase-like"/>
    <property type="match status" value="1"/>
</dbReference>
<feature type="domain" description="Fe-containing alcohol dehydrogenase-like C-terminal" evidence="4">
    <location>
        <begin position="71"/>
        <end position="264"/>
    </location>
</feature>
<protein>
    <submittedName>
        <fullName evidence="5">Iron-containing alcohol dehydrogenase</fullName>
        <ecNumber evidence="5">1.1.1.244</ecNumber>
    </submittedName>
</protein>
<evidence type="ECO:0000256" key="1">
    <source>
        <dbReference type="ARBA" id="ARBA00007358"/>
    </source>
</evidence>
<name>A0A086Z1L7_9BIFI</name>
<evidence type="ECO:0000259" key="4">
    <source>
        <dbReference type="Pfam" id="PF25137"/>
    </source>
</evidence>
<dbReference type="Proteomes" id="UP000029015">
    <property type="component" value="Unassembled WGS sequence"/>
</dbReference>
<dbReference type="Gene3D" id="1.20.1090.10">
    <property type="entry name" value="Dehydroquinate synthase-like - alpha domain"/>
    <property type="match status" value="1"/>
</dbReference>
<dbReference type="Gene3D" id="3.40.50.1970">
    <property type="match status" value="1"/>
</dbReference>
<gene>
    <name evidence="5" type="ORF">BACT_1121</name>
</gene>
<dbReference type="CDD" id="cd14863">
    <property type="entry name" value="Fe-ADH-like"/>
    <property type="match status" value="1"/>
</dbReference>
<dbReference type="PANTHER" id="PTHR11496">
    <property type="entry name" value="ALCOHOL DEHYDROGENASE"/>
    <property type="match status" value="1"/>
</dbReference>
<dbReference type="Pfam" id="PF25137">
    <property type="entry name" value="ADH_Fe_C"/>
    <property type="match status" value="1"/>
</dbReference>
<comment type="similarity">
    <text evidence="1">Belongs to the iron-containing alcohol dehydrogenase family.</text>
</comment>
<keyword evidence="2 5" id="KW-0560">Oxidoreductase</keyword>
<proteinExistence type="inferred from homology"/>
<dbReference type="InterPro" id="IPR056798">
    <property type="entry name" value="ADH_Fe_C"/>
</dbReference>
<comment type="caution">
    <text evidence="5">The sequence shown here is derived from an EMBL/GenBank/DDBJ whole genome shotgun (WGS) entry which is preliminary data.</text>
</comment>